<name>A0A415U8J1_9FIRM</name>
<protein>
    <submittedName>
        <fullName evidence="2">Uncharacterized protein</fullName>
    </submittedName>
</protein>
<sequence length="76" mass="8290">MNKRTAGVMFCLIAGGLFAIRYIVAALFMSGVSSWNAMIFAAGLEYQGNGLLIFSIISLVVGIVYLVRAEIEDKRK</sequence>
<gene>
    <name evidence="2" type="ORF">DWZ24_12275</name>
</gene>
<evidence type="ECO:0000256" key="1">
    <source>
        <dbReference type="SAM" id="Phobius"/>
    </source>
</evidence>
<dbReference type="AlphaFoldDB" id="A0A415U8J1"/>
<accession>A0A415U8J1</accession>
<dbReference type="EMBL" id="QRQQ01000012">
    <property type="protein sequence ID" value="RHN14425.1"/>
    <property type="molecule type" value="Genomic_DNA"/>
</dbReference>
<reference evidence="2 3" key="1">
    <citation type="submission" date="2018-08" db="EMBL/GenBank/DDBJ databases">
        <title>A genome reference for cultivated species of the human gut microbiota.</title>
        <authorList>
            <person name="Zou Y."/>
            <person name="Xue W."/>
            <person name="Luo G."/>
        </authorList>
    </citation>
    <scope>NUCLEOTIDE SEQUENCE [LARGE SCALE GENOMIC DNA]</scope>
    <source>
        <strain evidence="2 3">AF31-13BH</strain>
    </source>
</reference>
<dbReference type="RefSeq" id="WP_118280632.1">
    <property type="nucleotide sequence ID" value="NZ_QRQQ01000012.1"/>
</dbReference>
<evidence type="ECO:0000313" key="2">
    <source>
        <dbReference type="EMBL" id="RHN14425.1"/>
    </source>
</evidence>
<feature type="transmembrane region" description="Helical" evidence="1">
    <location>
        <begin position="49"/>
        <end position="67"/>
    </location>
</feature>
<organism evidence="2 3">
    <name type="scientific">Dorea formicigenerans</name>
    <dbReference type="NCBI Taxonomy" id="39486"/>
    <lineage>
        <taxon>Bacteria</taxon>
        <taxon>Bacillati</taxon>
        <taxon>Bacillota</taxon>
        <taxon>Clostridia</taxon>
        <taxon>Lachnospirales</taxon>
        <taxon>Lachnospiraceae</taxon>
        <taxon>Dorea</taxon>
    </lineage>
</organism>
<proteinExistence type="predicted"/>
<keyword evidence="1" id="KW-1133">Transmembrane helix</keyword>
<comment type="caution">
    <text evidence="2">The sequence shown here is derived from an EMBL/GenBank/DDBJ whole genome shotgun (WGS) entry which is preliminary data.</text>
</comment>
<feature type="transmembrane region" description="Helical" evidence="1">
    <location>
        <begin position="7"/>
        <end position="29"/>
    </location>
</feature>
<keyword evidence="1" id="KW-0472">Membrane</keyword>
<keyword evidence="1" id="KW-0812">Transmembrane</keyword>
<evidence type="ECO:0000313" key="3">
    <source>
        <dbReference type="Proteomes" id="UP000285652"/>
    </source>
</evidence>
<dbReference type="Proteomes" id="UP000285652">
    <property type="component" value="Unassembled WGS sequence"/>
</dbReference>